<dbReference type="SUPFAM" id="SSF75169">
    <property type="entry name" value="DsrEFH-like"/>
    <property type="match status" value="1"/>
</dbReference>
<comment type="caution">
    <text evidence="1">The sequence shown here is derived from an EMBL/GenBank/DDBJ whole genome shotgun (WGS) entry which is preliminary data.</text>
</comment>
<dbReference type="EMBL" id="DRNB01000233">
    <property type="protein sequence ID" value="HHJ64532.1"/>
    <property type="molecule type" value="Genomic_DNA"/>
</dbReference>
<reference evidence="1" key="1">
    <citation type="journal article" date="2020" name="mSystems">
        <title>Genome- and Community-Level Interaction Insights into Carbon Utilization and Element Cycling Functions of Hydrothermarchaeota in Hydrothermal Sediment.</title>
        <authorList>
            <person name="Zhou Z."/>
            <person name="Liu Y."/>
            <person name="Xu W."/>
            <person name="Pan J."/>
            <person name="Luo Z.H."/>
            <person name="Li M."/>
        </authorList>
    </citation>
    <scope>NUCLEOTIDE SEQUENCE [LARGE SCALE GENOMIC DNA]</scope>
    <source>
        <strain evidence="1">HyVt-501</strain>
    </source>
</reference>
<sequence>MVNTLWLVRKLGDFSSELLSDGDIVILIQDGVLRWPTRKGWFVCREDAQSRGLKVPENVMKSYDEIAELIEQAKRVVVW</sequence>
<dbReference type="AlphaFoldDB" id="A0A7C5L360"/>
<dbReference type="InterPro" id="IPR027396">
    <property type="entry name" value="DsrEFH-like"/>
</dbReference>
<name>A0A7C5L360_AQUAO</name>
<gene>
    <name evidence="1" type="ORF">ENJ61_06450</name>
</gene>
<proteinExistence type="predicted"/>
<dbReference type="Gene3D" id="3.40.1260.10">
    <property type="entry name" value="DsrEFH-like"/>
    <property type="match status" value="1"/>
</dbReference>
<organism evidence="1">
    <name type="scientific">Aquifex aeolicus</name>
    <dbReference type="NCBI Taxonomy" id="63363"/>
    <lineage>
        <taxon>Bacteria</taxon>
        <taxon>Pseudomonadati</taxon>
        <taxon>Aquificota</taxon>
        <taxon>Aquificia</taxon>
        <taxon>Aquificales</taxon>
        <taxon>Aquificaceae</taxon>
        <taxon>Aquifex</taxon>
    </lineage>
</organism>
<dbReference type="Proteomes" id="UP000885792">
    <property type="component" value="Unassembled WGS sequence"/>
</dbReference>
<accession>A0A7C5L360</accession>
<protein>
    <submittedName>
        <fullName evidence="1">Sulfurtransferase TusB</fullName>
    </submittedName>
</protein>
<evidence type="ECO:0000313" key="1">
    <source>
        <dbReference type="EMBL" id="HHJ64532.1"/>
    </source>
</evidence>